<evidence type="ECO:0000259" key="12">
    <source>
        <dbReference type="PROSITE" id="PS50026"/>
    </source>
</evidence>
<evidence type="ECO:0000256" key="3">
    <source>
        <dbReference type="ARBA" id="ARBA00022553"/>
    </source>
</evidence>
<feature type="disulfide bond" evidence="10">
    <location>
        <begin position="344"/>
        <end position="353"/>
    </location>
</feature>
<feature type="domain" description="Fibronectin type-III" evidence="13">
    <location>
        <begin position="936"/>
        <end position="1031"/>
    </location>
</feature>
<dbReference type="PANTHER" id="PTHR24033:SF193">
    <property type="entry name" value="NETRIN-G1-RELATED"/>
    <property type="match status" value="1"/>
</dbReference>
<dbReference type="GO" id="GO:0048667">
    <property type="term" value="P:cell morphogenesis involved in neuron differentiation"/>
    <property type="evidence" value="ECO:0007669"/>
    <property type="project" value="UniProtKB-ARBA"/>
</dbReference>
<keyword evidence="6" id="KW-0677">Repeat</keyword>
<dbReference type="InterPro" id="IPR035976">
    <property type="entry name" value="Sushi/SCR/CCP_sf"/>
</dbReference>
<dbReference type="GO" id="GO:0007160">
    <property type="term" value="P:cell-matrix adhesion"/>
    <property type="evidence" value="ECO:0007669"/>
    <property type="project" value="InterPro"/>
</dbReference>
<feature type="domain" description="EGF-like" evidence="12">
    <location>
        <begin position="675"/>
        <end position="711"/>
    </location>
</feature>
<dbReference type="GO" id="GO:0016358">
    <property type="term" value="P:dendrite development"/>
    <property type="evidence" value="ECO:0007669"/>
    <property type="project" value="UniProtKB-ARBA"/>
</dbReference>
<feature type="domain" description="EGF-like" evidence="12">
    <location>
        <begin position="597"/>
        <end position="633"/>
    </location>
</feature>
<dbReference type="PRINTS" id="PR01983">
    <property type="entry name" value="NOTCH"/>
</dbReference>
<dbReference type="Pfam" id="PF12661">
    <property type="entry name" value="hEGF"/>
    <property type="match status" value="3"/>
</dbReference>
<evidence type="ECO:0000256" key="1">
    <source>
        <dbReference type="ARBA" id="ARBA00022473"/>
    </source>
</evidence>
<dbReference type="Gene3D" id="2.60.40.10">
    <property type="entry name" value="Immunoglobulins"/>
    <property type="match status" value="3"/>
</dbReference>
<dbReference type="GO" id="GO:0043005">
    <property type="term" value="C:neuron projection"/>
    <property type="evidence" value="ECO:0007669"/>
    <property type="project" value="UniProtKB-ARBA"/>
</dbReference>
<dbReference type="FunFam" id="2.10.25.10:FF:000006">
    <property type="entry name" value="Versican core protein-like isoform 1"/>
    <property type="match status" value="1"/>
</dbReference>
<dbReference type="Pfam" id="PF06119">
    <property type="entry name" value="NIDO"/>
    <property type="match status" value="1"/>
</dbReference>
<dbReference type="InterPro" id="IPR003961">
    <property type="entry name" value="FN3_dom"/>
</dbReference>
<dbReference type="FunFam" id="2.60.40.10:FF:000633">
    <property type="entry name" value="Sushi, nidogen and EGF like domains 1"/>
    <property type="match status" value="1"/>
</dbReference>
<feature type="disulfide bond" evidence="10">
    <location>
        <begin position="1356"/>
        <end position="1365"/>
    </location>
</feature>
<feature type="disulfide bond" evidence="10">
    <location>
        <begin position="701"/>
        <end position="710"/>
    </location>
</feature>
<evidence type="ECO:0000313" key="16">
    <source>
        <dbReference type="EMBL" id="KAJ8375191.1"/>
    </source>
</evidence>
<evidence type="ECO:0000256" key="7">
    <source>
        <dbReference type="ARBA" id="ARBA00023157"/>
    </source>
</evidence>
<evidence type="ECO:0000259" key="13">
    <source>
        <dbReference type="PROSITE" id="PS50853"/>
    </source>
</evidence>
<feature type="disulfide bond" evidence="10">
    <location>
        <begin position="382"/>
        <end position="391"/>
    </location>
</feature>
<dbReference type="SMART" id="SM00539">
    <property type="entry name" value="NIDO"/>
    <property type="match status" value="1"/>
</dbReference>
<dbReference type="PROSITE" id="PS01187">
    <property type="entry name" value="EGF_CA"/>
    <property type="match status" value="3"/>
</dbReference>
<feature type="domain" description="Sushi" evidence="14">
    <location>
        <begin position="723"/>
        <end position="780"/>
    </location>
</feature>
<evidence type="ECO:0000256" key="11">
    <source>
        <dbReference type="PROSITE-ProRule" id="PRU00302"/>
    </source>
</evidence>
<dbReference type="OrthoDB" id="9972657at2759"/>
<dbReference type="InterPro" id="IPR000152">
    <property type="entry name" value="EGF-type_Asp/Asn_hydroxyl_site"/>
</dbReference>
<dbReference type="SMART" id="SM00032">
    <property type="entry name" value="CCP"/>
    <property type="match status" value="1"/>
</dbReference>
<evidence type="ECO:0000256" key="6">
    <source>
        <dbReference type="ARBA" id="ARBA00022737"/>
    </source>
</evidence>
<feature type="disulfide bond" evidence="10">
    <location>
        <begin position="540"/>
        <end position="549"/>
    </location>
</feature>
<feature type="domain" description="Fibronectin type-III" evidence="13">
    <location>
        <begin position="1032"/>
        <end position="1130"/>
    </location>
</feature>
<dbReference type="PANTHER" id="PTHR24033">
    <property type="entry name" value="EGF-LIKE DOMAIN-CONTAINING PROTEIN"/>
    <property type="match status" value="1"/>
</dbReference>
<keyword evidence="4 11" id="KW-0768">Sushi</keyword>
<keyword evidence="7 10" id="KW-1015">Disulfide bond</keyword>
<feature type="domain" description="EGF-like" evidence="12">
    <location>
        <begin position="856"/>
        <end position="892"/>
    </location>
</feature>
<dbReference type="EMBL" id="JAINUF010000002">
    <property type="protein sequence ID" value="KAJ8375191.1"/>
    <property type="molecule type" value="Genomic_DNA"/>
</dbReference>
<dbReference type="GO" id="GO:0048646">
    <property type="term" value="P:anatomical structure formation involved in morphogenesis"/>
    <property type="evidence" value="ECO:0007669"/>
    <property type="project" value="UniProtKB-ARBA"/>
</dbReference>
<dbReference type="SUPFAM" id="SSF57535">
    <property type="entry name" value="Complement control module/SCR domain"/>
    <property type="match status" value="1"/>
</dbReference>
<dbReference type="PRINTS" id="PR00010">
    <property type="entry name" value="EGFBLOOD"/>
</dbReference>
<dbReference type="CDD" id="cd00063">
    <property type="entry name" value="FN3"/>
    <property type="match status" value="3"/>
</dbReference>
<feature type="domain" description="EGF-like" evidence="12">
    <location>
        <begin position="894"/>
        <end position="931"/>
    </location>
</feature>
<dbReference type="FunFam" id="2.60.40.10:FF:002461">
    <property type="entry name" value="Sushi, nidogen and EGF-like domains 1"/>
    <property type="match status" value="1"/>
</dbReference>
<name>A0A9Q1G4R3_SYNKA</name>
<dbReference type="GO" id="GO:0001764">
    <property type="term" value="P:neuron migration"/>
    <property type="evidence" value="ECO:0007669"/>
    <property type="project" value="UniProtKB-ARBA"/>
</dbReference>
<feature type="disulfide bond" evidence="10">
    <location>
        <begin position="844"/>
        <end position="853"/>
    </location>
</feature>
<accession>A0A9Q1G4R3</accession>
<dbReference type="InterPro" id="IPR018097">
    <property type="entry name" value="EGF_Ca-bd_CS"/>
</dbReference>
<feature type="domain" description="EGF-like" evidence="12">
    <location>
        <begin position="521"/>
        <end position="550"/>
    </location>
</feature>
<comment type="caution">
    <text evidence="16">The sequence shown here is derived from an EMBL/GenBank/DDBJ whole genome shotgun (WGS) entry which is preliminary data.</text>
</comment>
<comment type="caution">
    <text evidence="10">Lacks conserved residue(s) required for the propagation of feature annotation.</text>
</comment>
<dbReference type="PROSITE" id="PS00010">
    <property type="entry name" value="ASX_HYDROXYL"/>
    <property type="match status" value="4"/>
</dbReference>
<dbReference type="FunFam" id="2.10.25.10:FF:000123">
    <property type="entry name" value="Crumbs homolog 1 (Drosophila)"/>
    <property type="match status" value="1"/>
</dbReference>
<dbReference type="GO" id="GO:0030855">
    <property type="term" value="P:epithelial cell differentiation"/>
    <property type="evidence" value="ECO:0007669"/>
    <property type="project" value="UniProtKB-ARBA"/>
</dbReference>
<keyword evidence="8" id="KW-0325">Glycoprotein</keyword>
<dbReference type="FunFam" id="2.10.25.10:FF:000255">
    <property type="entry name" value="Sushi, nidogen and EGF-like domains 1"/>
    <property type="match status" value="1"/>
</dbReference>
<dbReference type="GO" id="GO:0031012">
    <property type="term" value="C:extracellular matrix"/>
    <property type="evidence" value="ECO:0007669"/>
    <property type="project" value="UniProtKB-ARBA"/>
</dbReference>
<dbReference type="InterPro" id="IPR000742">
    <property type="entry name" value="EGF"/>
</dbReference>
<feature type="domain" description="EGF-like" evidence="12">
    <location>
        <begin position="636"/>
        <end position="672"/>
    </location>
</feature>
<feature type="disulfide bond" evidence="10">
    <location>
        <begin position="662"/>
        <end position="671"/>
    </location>
</feature>
<evidence type="ECO:0000256" key="5">
    <source>
        <dbReference type="ARBA" id="ARBA00022729"/>
    </source>
</evidence>
<dbReference type="GO" id="GO:0009887">
    <property type="term" value="P:animal organ morphogenesis"/>
    <property type="evidence" value="ECO:0007669"/>
    <property type="project" value="UniProtKB-ARBA"/>
</dbReference>
<evidence type="ECO:0000256" key="8">
    <source>
        <dbReference type="ARBA" id="ARBA00023180"/>
    </source>
</evidence>
<feature type="domain" description="NIDO" evidence="15">
    <location>
        <begin position="148"/>
        <end position="303"/>
    </location>
</feature>
<dbReference type="CDD" id="cd00033">
    <property type="entry name" value="CCP"/>
    <property type="match status" value="1"/>
</dbReference>
<gene>
    <name evidence="16" type="ORF">SKAU_G00057710</name>
</gene>
<evidence type="ECO:0000256" key="2">
    <source>
        <dbReference type="ARBA" id="ARBA00022536"/>
    </source>
</evidence>
<reference evidence="16" key="1">
    <citation type="journal article" date="2023" name="Science">
        <title>Genome structures resolve the early diversification of teleost fishes.</title>
        <authorList>
            <person name="Parey E."/>
            <person name="Louis A."/>
            <person name="Montfort J."/>
            <person name="Bouchez O."/>
            <person name="Roques C."/>
            <person name="Iampietro C."/>
            <person name="Lluch J."/>
            <person name="Castinel A."/>
            <person name="Donnadieu C."/>
            <person name="Desvignes T."/>
            <person name="Floi Bucao C."/>
            <person name="Jouanno E."/>
            <person name="Wen M."/>
            <person name="Mejri S."/>
            <person name="Dirks R."/>
            <person name="Jansen H."/>
            <person name="Henkel C."/>
            <person name="Chen W.J."/>
            <person name="Zahm M."/>
            <person name="Cabau C."/>
            <person name="Klopp C."/>
            <person name="Thompson A.W."/>
            <person name="Robinson-Rechavi M."/>
            <person name="Braasch I."/>
            <person name="Lecointre G."/>
            <person name="Bobe J."/>
            <person name="Postlethwait J.H."/>
            <person name="Berthelot C."/>
            <person name="Roest Crollius H."/>
            <person name="Guiguen Y."/>
        </authorList>
    </citation>
    <scope>NUCLEOTIDE SEQUENCE</scope>
    <source>
        <strain evidence="16">WJC10195</strain>
    </source>
</reference>
<dbReference type="FunFam" id="2.10.25.10:FF:000360">
    <property type="entry name" value="Sushi, nidogen and EGF like domains 1"/>
    <property type="match status" value="1"/>
</dbReference>
<feature type="disulfide bond" evidence="10">
    <location>
        <begin position="921"/>
        <end position="930"/>
    </location>
</feature>
<dbReference type="PROSITE" id="PS50853">
    <property type="entry name" value="FN3"/>
    <property type="match status" value="3"/>
</dbReference>
<feature type="domain" description="EGF-like" evidence="12">
    <location>
        <begin position="483"/>
        <end position="520"/>
    </location>
</feature>
<dbReference type="InterPro" id="IPR009030">
    <property type="entry name" value="Growth_fac_rcpt_cys_sf"/>
</dbReference>
<feature type="domain" description="EGF-like" evidence="12">
    <location>
        <begin position="780"/>
        <end position="816"/>
    </location>
</feature>
<feature type="domain" description="EGF-like" evidence="12">
    <location>
        <begin position="313"/>
        <end position="354"/>
    </location>
</feature>
<evidence type="ECO:0000259" key="15">
    <source>
        <dbReference type="PROSITE" id="PS51220"/>
    </source>
</evidence>
<dbReference type="Pfam" id="PF00008">
    <property type="entry name" value="EGF"/>
    <property type="match status" value="9"/>
</dbReference>
<dbReference type="Pfam" id="PF00041">
    <property type="entry name" value="fn3"/>
    <property type="match status" value="3"/>
</dbReference>
<dbReference type="Proteomes" id="UP001152622">
    <property type="component" value="Chromosome 2"/>
</dbReference>
<dbReference type="PROSITE" id="PS00022">
    <property type="entry name" value="EGF_1"/>
    <property type="match status" value="14"/>
</dbReference>
<feature type="disulfide bond" evidence="10">
    <location>
        <begin position="806"/>
        <end position="815"/>
    </location>
</feature>
<dbReference type="InterPro" id="IPR013032">
    <property type="entry name" value="EGF-like_CS"/>
</dbReference>
<feature type="domain" description="Fibronectin type-III" evidence="13">
    <location>
        <begin position="1131"/>
        <end position="1223"/>
    </location>
</feature>
<dbReference type="SMART" id="SM00179">
    <property type="entry name" value="EGF_CA"/>
    <property type="match status" value="13"/>
</dbReference>
<proteinExistence type="predicted"/>
<dbReference type="FunFam" id="2.10.25.10:FF:000213">
    <property type="entry name" value="sushi, nidogen and EGF-like domain-containing protein 1"/>
    <property type="match status" value="1"/>
</dbReference>
<dbReference type="FunFam" id="2.10.25.10:FF:000172">
    <property type="entry name" value="FAT atypical cadherin 3"/>
    <property type="match status" value="1"/>
</dbReference>
<feature type="disulfide bond" evidence="10">
    <location>
        <begin position="458"/>
        <end position="467"/>
    </location>
</feature>
<evidence type="ECO:0000259" key="14">
    <source>
        <dbReference type="PROSITE" id="PS50923"/>
    </source>
</evidence>
<keyword evidence="2 10" id="KW-0245">EGF-like domain</keyword>
<feature type="disulfide bond" evidence="10">
    <location>
        <begin position="882"/>
        <end position="891"/>
    </location>
</feature>
<dbReference type="FunFam" id="2.10.25.10:FF:000057">
    <property type="entry name" value="protocadherin Fat 1 isoform X2"/>
    <property type="match status" value="1"/>
</dbReference>
<dbReference type="GO" id="GO:0005509">
    <property type="term" value="F:calcium ion binding"/>
    <property type="evidence" value="ECO:0007669"/>
    <property type="project" value="InterPro"/>
</dbReference>
<evidence type="ECO:0000256" key="9">
    <source>
        <dbReference type="ARBA" id="ARBA00072259"/>
    </source>
</evidence>
<dbReference type="FunFam" id="2.10.25.10:FF:000327">
    <property type="entry name" value="neurogenic locus notch homolog protein 4"/>
    <property type="match status" value="1"/>
</dbReference>
<feature type="domain" description="EGF-like" evidence="12">
    <location>
        <begin position="394"/>
        <end position="430"/>
    </location>
</feature>
<dbReference type="PROSITE" id="PS51220">
    <property type="entry name" value="NIDO"/>
    <property type="match status" value="1"/>
</dbReference>
<dbReference type="InterPro" id="IPR003886">
    <property type="entry name" value="NIDO_dom"/>
</dbReference>
<evidence type="ECO:0000313" key="17">
    <source>
        <dbReference type="Proteomes" id="UP001152622"/>
    </source>
</evidence>
<dbReference type="SMART" id="SM00181">
    <property type="entry name" value="EGF"/>
    <property type="match status" value="15"/>
</dbReference>
<feature type="domain" description="EGF-like" evidence="12">
    <location>
        <begin position="1330"/>
        <end position="1366"/>
    </location>
</feature>
<organism evidence="16 17">
    <name type="scientific">Synaphobranchus kaupii</name>
    <name type="common">Kaup's arrowtooth eel</name>
    <dbReference type="NCBI Taxonomy" id="118154"/>
    <lineage>
        <taxon>Eukaryota</taxon>
        <taxon>Metazoa</taxon>
        <taxon>Chordata</taxon>
        <taxon>Craniata</taxon>
        <taxon>Vertebrata</taxon>
        <taxon>Euteleostomi</taxon>
        <taxon>Actinopterygii</taxon>
        <taxon>Neopterygii</taxon>
        <taxon>Teleostei</taxon>
        <taxon>Anguilliformes</taxon>
        <taxon>Synaphobranchidae</taxon>
        <taxon>Synaphobranchus</taxon>
    </lineage>
</organism>
<dbReference type="SUPFAM" id="SSF57184">
    <property type="entry name" value="Growth factor receptor domain"/>
    <property type="match status" value="1"/>
</dbReference>
<dbReference type="PROSITE" id="PS50026">
    <property type="entry name" value="EGF_3"/>
    <property type="match status" value="14"/>
</dbReference>
<keyword evidence="1" id="KW-0217">Developmental protein</keyword>
<keyword evidence="3" id="KW-0597">Phosphoprotein</keyword>
<keyword evidence="5" id="KW-0732">Signal</keyword>
<dbReference type="FunFam" id="2.10.25.10:FF:000122">
    <property type="entry name" value="Protein crumbs homolog 2"/>
    <property type="match status" value="1"/>
</dbReference>
<dbReference type="FunFam" id="2.10.25.10:FF:000239">
    <property type="entry name" value="Sushi, nidogen and EGF-like domain-containing protein 1"/>
    <property type="match status" value="1"/>
</dbReference>
<dbReference type="InterPro" id="IPR036116">
    <property type="entry name" value="FN3_sf"/>
</dbReference>
<protein>
    <recommendedName>
        <fullName evidence="9">Sushi, nidogen and EGF-like domain-containing protein 1</fullName>
    </recommendedName>
</protein>
<sequence length="1445" mass="158331">MVKRPCPKSHFLVRQRTGAEGRCMLPRPGVFSAAPVRPGTRALFVRRGSGYIRQRCLPLPVLPPRPHSVNSPLYTLAPLPFSLSPPPPPSPAHTPPPSPFHRPVADGINILQLFTQVNNNGLVSFLREVSQFTPVAFPIAGDRRVVAPFWADVDNRRAGQVFYRESKDPAVLLRATADVRRYFPDFPAFAASWALIATWHQVTFFGGSSFTPVNTFQVVLITDGELSFTIIQYHDITWTTGMHASSGGDLAGLGGIAAQAGFNAGDGKRYFNIPGSRTDDVVDVEGTTNVGYPGRWVFRIDDAHVQVGGCNDSASVCPNLRPCMNGGRCIDDCITGNPSFTCSCLAGFTGRRCQIDVNECATYPCQNGGTCTDQVNSFSCQCLPGYTGLLCETDIDECQERPCLNSAQCVQGVGNFTCLCKPGFTGTLCETDINECESQPCLNRGECVDRVNNYTCTCSAAFTGTHCETEIQVLTNASSTEKPTAPCEGEGCESRQTCEYIGPGNYNCTCSPGYFGDNCEEECPCQNGGVCVDANATCECPTGYTGLYCQFEVTQTPCSNSRPCPDGGPCLEYGGTYLCTCQTGISDIDHKFIFVQPRSVCDSSPCLNGGYCYERDGGYTCECKHGYRGKHCEKVRLSSCASGPCRNGGSCKEEAGSYHCVCPYRFTGKHCEVGKPDPCASSPCLNGGTCFHYIGKYKCECAGAYSGRHCDISRGSAHNLPGLDCGPPAQVKHADVRFSSSTPGSMAVYTCRPGYTPLPRATQSICGSQGAWSQPPVCEEINECLSQPCLNGGTCRDRVAAYLCECEDGFSGARCQTDVDECLSEPCKNGGTCVDQPGSYFCHCQQGFMGQDCEIEQDGCETNPCLNGGVCRGYRGSRLCVCKEGFIGDRCQILENPCILQPCGNRGFCRNDRRGNYSCTCRVGHTGRDCEKDLLPPSGLYVLRVEESEVELRWDLPDAPQSLISGFAITYAPLGRGTRKTDFLDKLHSTHLLRGLAPGYVYNISTYAVKRNANSNDISQPAVALIRTRPRKVEQLQVVNVTSSQVWLRWLVQVAQHSAVSQVRVSLTPSDGSGTRTALVNSSVAEYSFSSLLPGQMYTIDVLTQSGLRPEDLLSTSHSAGPLRVWTRPLPPQNLSLAHVTTSSAQVTWDRHPRSVPDGFVVNVTRGLSTRSRYLPNGKMGAYTLRDLVPGQHYRLALTAILNTDREQVHSVPQHLAFTTLPLEERPLRRERPAQPGRERQFGRPLPPIVQQDLGVATEQEHSREMPRYTELIDGRRRITAKFNNLSTKSIRYRAHPEPPIRLERMEETTNKISLALEIPEDVTRRRPEPPRDCRRLPCQNGGTCARGGDSFACDCAAGFKGRQCELFCQRVPHPCTRLYSETKSVPVWEDGVCHYLYKRTYKENFQQNSQATMKHLEAPLRRYCEGTGLDTRNPPYGLAPATPT</sequence>
<keyword evidence="17" id="KW-1185">Reference proteome</keyword>
<feature type="domain" description="EGF-like" evidence="12">
    <location>
        <begin position="432"/>
        <end position="468"/>
    </location>
</feature>
<feature type="disulfide bond" evidence="11">
    <location>
        <begin position="751"/>
        <end position="778"/>
    </location>
</feature>
<dbReference type="InterPro" id="IPR000436">
    <property type="entry name" value="Sushi_SCR_CCP_dom"/>
</dbReference>
<feature type="domain" description="EGF-like" evidence="12">
    <location>
        <begin position="356"/>
        <end position="392"/>
    </location>
</feature>
<dbReference type="InterPro" id="IPR013783">
    <property type="entry name" value="Ig-like_fold"/>
</dbReference>
<dbReference type="CDD" id="cd00054">
    <property type="entry name" value="EGF_CA"/>
    <property type="match status" value="13"/>
</dbReference>
<evidence type="ECO:0000256" key="10">
    <source>
        <dbReference type="PROSITE-ProRule" id="PRU00076"/>
    </source>
</evidence>
<dbReference type="InterPro" id="IPR001881">
    <property type="entry name" value="EGF-like_Ca-bd_dom"/>
</dbReference>
<dbReference type="PROSITE" id="PS01186">
    <property type="entry name" value="EGF_2"/>
    <property type="match status" value="8"/>
</dbReference>
<dbReference type="InterPro" id="IPR051830">
    <property type="entry name" value="NOTCH_homolog"/>
</dbReference>
<dbReference type="Gene3D" id="2.10.25.10">
    <property type="entry name" value="Laminin"/>
    <property type="match status" value="14"/>
</dbReference>
<feature type="disulfide bond" evidence="10">
    <location>
        <begin position="420"/>
        <end position="429"/>
    </location>
</feature>
<dbReference type="FunFam" id="2.10.25.10:FF:000143">
    <property type="entry name" value="Protein crumbs 1"/>
    <property type="match status" value="1"/>
</dbReference>
<dbReference type="SMART" id="SM00060">
    <property type="entry name" value="FN3"/>
    <property type="match status" value="3"/>
</dbReference>
<feature type="disulfide bond" evidence="10">
    <location>
        <begin position="510"/>
        <end position="519"/>
    </location>
</feature>
<dbReference type="PROSITE" id="PS50923">
    <property type="entry name" value="SUSHI"/>
    <property type="match status" value="1"/>
</dbReference>
<feature type="domain" description="EGF-like" evidence="12">
    <location>
        <begin position="818"/>
        <end position="854"/>
    </location>
</feature>
<feature type="disulfide bond" evidence="10">
    <location>
        <begin position="623"/>
        <end position="632"/>
    </location>
</feature>
<dbReference type="SUPFAM" id="SSF57196">
    <property type="entry name" value="EGF/Laminin"/>
    <property type="match status" value="9"/>
</dbReference>
<dbReference type="SUPFAM" id="SSF49265">
    <property type="entry name" value="Fibronectin type III"/>
    <property type="match status" value="2"/>
</dbReference>
<dbReference type="GO" id="GO:0050877">
    <property type="term" value="P:nervous system process"/>
    <property type="evidence" value="ECO:0007669"/>
    <property type="project" value="UniProtKB-ARBA"/>
</dbReference>
<evidence type="ECO:0000256" key="4">
    <source>
        <dbReference type="ARBA" id="ARBA00022659"/>
    </source>
</evidence>